<reference evidence="3 4" key="1">
    <citation type="journal article" date="2014" name="BMC Genomics">
        <title>Comparative genomics of the major fungal agents of human and animal Sporotrichosis: Sporothrix schenckii and Sporothrix brasiliensis.</title>
        <authorList>
            <person name="Teixeira M.M."/>
            <person name="de Almeida L.G."/>
            <person name="Kubitschek-Barreira P."/>
            <person name="Alves F.L."/>
            <person name="Kioshima E.S."/>
            <person name="Abadio A.K."/>
            <person name="Fernandes L."/>
            <person name="Derengowski L.S."/>
            <person name="Ferreira K.S."/>
            <person name="Souza R.C."/>
            <person name="Ruiz J.C."/>
            <person name="de Andrade N.C."/>
            <person name="Paes H.C."/>
            <person name="Nicola A.M."/>
            <person name="Albuquerque P."/>
            <person name="Gerber A.L."/>
            <person name="Martins V.P."/>
            <person name="Peconick L.D."/>
            <person name="Neto A.V."/>
            <person name="Chaucanez C.B."/>
            <person name="Silva P.A."/>
            <person name="Cunha O.L."/>
            <person name="de Oliveira F.F."/>
            <person name="dos Santos T.C."/>
            <person name="Barros A.L."/>
            <person name="Soares M.A."/>
            <person name="de Oliveira L.M."/>
            <person name="Marini M.M."/>
            <person name="Villalobos-Duno H."/>
            <person name="Cunha M.M."/>
            <person name="de Hoog S."/>
            <person name="da Silveira J.F."/>
            <person name="Henrissat B."/>
            <person name="Nino-Vega G.A."/>
            <person name="Cisalpino P.S."/>
            <person name="Mora-Montes H.M."/>
            <person name="Almeida S.R."/>
            <person name="Stajich J.E."/>
            <person name="Lopes-Bezerra L.M."/>
            <person name="Vasconcelos A.T."/>
            <person name="Felipe M.S."/>
        </authorList>
    </citation>
    <scope>NUCLEOTIDE SEQUENCE [LARGE SCALE GENOMIC DNA]</scope>
    <source>
        <strain evidence="3 4">1099-18</strain>
    </source>
</reference>
<dbReference type="VEuPathDB" id="FungiDB:SPSK_05064"/>
<dbReference type="InterPro" id="IPR029058">
    <property type="entry name" value="AB_hydrolase_fold"/>
</dbReference>
<dbReference type="SUPFAM" id="SSF53474">
    <property type="entry name" value="alpha/beta-Hydrolases"/>
    <property type="match status" value="1"/>
</dbReference>
<evidence type="ECO:0000313" key="4">
    <source>
        <dbReference type="Proteomes" id="UP000033710"/>
    </source>
</evidence>
<dbReference type="PANTHER" id="PTHR11559">
    <property type="entry name" value="CARBOXYLESTERASE"/>
    <property type="match status" value="1"/>
</dbReference>
<feature type="chain" id="PRO_5002454574" description="Carboxylesterase type B domain-containing protein" evidence="1">
    <location>
        <begin position="28"/>
        <end position="636"/>
    </location>
</feature>
<dbReference type="Proteomes" id="UP000033710">
    <property type="component" value="Unassembled WGS sequence"/>
</dbReference>
<feature type="domain" description="Carboxylesterase type B" evidence="2">
    <location>
        <begin position="49"/>
        <end position="553"/>
    </location>
</feature>
<comment type="caution">
    <text evidence="3">The sequence shown here is derived from an EMBL/GenBank/DDBJ whole genome shotgun (WGS) entry which is preliminary data.</text>
</comment>
<organism evidence="3 4">
    <name type="scientific">Sporothrix schenckii 1099-18</name>
    <dbReference type="NCBI Taxonomy" id="1397361"/>
    <lineage>
        <taxon>Eukaryota</taxon>
        <taxon>Fungi</taxon>
        <taxon>Dikarya</taxon>
        <taxon>Ascomycota</taxon>
        <taxon>Pezizomycotina</taxon>
        <taxon>Sordariomycetes</taxon>
        <taxon>Sordariomycetidae</taxon>
        <taxon>Ophiostomatales</taxon>
        <taxon>Ophiostomataceae</taxon>
        <taxon>Sporothrix</taxon>
    </lineage>
</organism>
<reference evidence="3 4" key="2">
    <citation type="journal article" date="2015" name="Eukaryot. Cell">
        <title>Asexual propagation of a virulent clone complex in a human and feline outbreak of sporotrichosis.</title>
        <authorList>
            <person name="Teixeira Mde M."/>
            <person name="Rodrigues A.M."/>
            <person name="Tsui C.K."/>
            <person name="de Almeida L.G."/>
            <person name="Van Diepeningen A.D."/>
            <person name="van den Ende B.G."/>
            <person name="Fernandes G.F."/>
            <person name="Kano R."/>
            <person name="Hamelin R.C."/>
            <person name="Lopes-Bezerra L.M."/>
            <person name="Vasconcelos A.T."/>
            <person name="de Hoog S."/>
            <person name="de Camargo Z.P."/>
            <person name="Felipe M.S."/>
        </authorList>
    </citation>
    <scope>NUCLEOTIDE SEQUENCE [LARGE SCALE GENOMIC DNA]</scope>
    <source>
        <strain evidence="3 4">1099-18</strain>
    </source>
</reference>
<evidence type="ECO:0000256" key="1">
    <source>
        <dbReference type="SAM" id="SignalP"/>
    </source>
</evidence>
<dbReference type="Gene3D" id="3.40.50.1820">
    <property type="entry name" value="alpha/beta hydrolase"/>
    <property type="match status" value="1"/>
</dbReference>
<dbReference type="KEGG" id="ssck:SPSK_05064"/>
<name>A0A0F2LTW3_SPOSC</name>
<proteinExistence type="predicted"/>
<sequence>MQTHLTHFVVFFSLVALGMSRPQATEANSPPLPILKLPYASYRASSYNSDEDIYIFSNIRYAAPPVGDLRWAKPVPPLKNSTLQDGSFGHACVQTAVKNLNVLGPGNRFPLGTAIDQLVSGIPVPLFNSGNEDCLFLDVSVPGKALRSPSTSKLPVVVWLYGGAYVFGSKDSALPGFPFYDGSGLINQSGGEIIFVAMNYRLGAYGFLAGTTMEREALPNAGLWDQRAAFQWVHDHISLLGGDPTQAIAVDESAGAGSLMHHLVAGGGTLDPLFKRAILQSPAYQWMYDRSGTVEATFQAFAKLAGCGQRGNASSTSSEKETIQCLRSAHPDALQKANKALMDTVPAGSFAVGPTTDGSFIRQLPVLELTSGNYAKGVEAFLLSHCAEEATLFVTGRDSTDALFADFLRGTFPNYTHSNVVEKILEFYPPVDNTTGTPVYSSESTRYEAFLRDSCFTCNVRHLNEGVGDNRVWNMQYSVTPGWHGTDLLPMFFNARARVDLSSDVLKDILELLMPAAGILLFGFSTALQSYFASFATAGNPNAHRVVDNFPSTIQWDHPVSNSSGEQIMGVLNMGDFRFSIINDTQNEKTPCHFWRNVAAAVTNLGGYAPPGAIVEQTLVKADNDPSANYVGGNRP</sequence>
<dbReference type="GeneID" id="27667094"/>
<dbReference type="Pfam" id="PF00135">
    <property type="entry name" value="COesterase"/>
    <property type="match status" value="1"/>
</dbReference>
<dbReference type="RefSeq" id="XP_016583594.1">
    <property type="nucleotide sequence ID" value="XM_016731817.1"/>
</dbReference>
<keyword evidence="1" id="KW-0732">Signal</keyword>
<evidence type="ECO:0000313" key="3">
    <source>
        <dbReference type="EMBL" id="KJR80918.1"/>
    </source>
</evidence>
<dbReference type="OrthoDB" id="408631at2759"/>
<gene>
    <name evidence="3" type="ORF">SPSK_05064</name>
</gene>
<dbReference type="EMBL" id="AXCR01000012">
    <property type="protein sequence ID" value="KJR80918.1"/>
    <property type="molecule type" value="Genomic_DNA"/>
</dbReference>
<dbReference type="InterPro" id="IPR050309">
    <property type="entry name" value="Type-B_Carboxylest/Lipase"/>
</dbReference>
<dbReference type="AlphaFoldDB" id="A0A0F2LTW3"/>
<accession>A0A0F2LTW3</accession>
<feature type="signal peptide" evidence="1">
    <location>
        <begin position="1"/>
        <end position="27"/>
    </location>
</feature>
<dbReference type="ESTHER" id="9pezi-a0a0c2epn8">
    <property type="family name" value="Fungal_carboxylesterase_lipase"/>
</dbReference>
<protein>
    <recommendedName>
        <fullName evidence="2">Carboxylesterase type B domain-containing protein</fullName>
    </recommendedName>
</protein>
<dbReference type="InterPro" id="IPR002018">
    <property type="entry name" value="CarbesteraseB"/>
</dbReference>
<evidence type="ECO:0000259" key="2">
    <source>
        <dbReference type="Pfam" id="PF00135"/>
    </source>
</evidence>